<dbReference type="SUPFAM" id="SSF102114">
    <property type="entry name" value="Radical SAM enzymes"/>
    <property type="match status" value="1"/>
</dbReference>
<dbReference type="RefSeq" id="WP_343768381.1">
    <property type="nucleotide sequence ID" value="NZ_BAAACF010000001.1"/>
</dbReference>
<protein>
    <submittedName>
        <fullName evidence="8">Radical SAM protein</fullName>
    </submittedName>
</protein>
<dbReference type="PANTHER" id="PTHR11135:SF0">
    <property type="entry name" value="ELONGATOR COMPLEX PROTEIN 3"/>
    <property type="match status" value="1"/>
</dbReference>
<dbReference type="Pfam" id="PF04055">
    <property type="entry name" value="Radical_SAM"/>
    <property type="match status" value="1"/>
</dbReference>
<keyword evidence="9" id="KW-1185">Reference proteome</keyword>
<dbReference type="SFLD" id="SFLDG01082">
    <property type="entry name" value="B12-binding_domain_containing"/>
    <property type="match status" value="1"/>
</dbReference>
<organism evidence="8 9">
    <name type="scientific">Clostridium malenominatum</name>
    <dbReference type="NCBI Taxonomy" id="1539"/>
    <lineage>
        <taxon>Bacteria</taxon>
        <taxon>Bacillati</taxon>
        <taxon>Bacillota</taxon>
        <taxon>Clostridia</taxon>
        <taxon>Eubacteriales</taxon>
        <taxon>Clostridiaceae</taxon>
        <taxon>Clostridium</taxon>
    </lineage>
</organism>
<sequence>MSKRHYIIPIFVPHEGCPHNCVFCNQNSITGNETVVVDESYAEEVIQSHLRTINKEDSIIEISFFGGTFTAIHIDKQKRLLRVAKKYKDSGEINYIRLSTRPDYVDHNILNNLKSYDVDIIELGVQSMDNEVLRYSGRGHTEEDVVNAVTLIKEYGFTLGIQIMLGLPKDNFSKDIETVKKVIDLKPNLCRIYPALVVKNTPMEIMYEKGGYIPYTLEEAVTISKVVFGMLSANGVNVIRIGLQPTEEINYGKEIVIGPFHPAFRELVQSSIINDMIYEFLIGKTISSINISINPKTTSKLFANKKQYFKDMLNKLNLSTIRVSGDSNLQQDELKVLLNGTEYNLSIATYIWRKYKEG</sequence>
<dbReference type="PANTHER" id="PTHR11135">
    <property type="entry name" value="HISTONE ACETYLTRANSFERASE-RELATED"/>
    <property type="match status" value="1"/>
</dbReference>
<dbReference type="Gene3D" id="3.80.30.20">
    <property type="entry name" value="tm_1862 like domain"/>
    <property type="match status" value="1"/>
</dbReference>
<keyword evidence="6" id="KW-0411">Iron-sulfur</keyword>
<dbReference type="InterPro" id="IPR058240">
    <property type="entry name" value="rSAM_sf"/>
</dbReference>
<name>A0ABP3U6P9_9CLOT</name>
<dbReference type="Pfam" id="PF16199">
    <property type="entry name" value="Radical_SAM_C"/>
    <property type="match status" value="1"/>
</dbReference>
<evidence type="ECO:0000256" key="6">
    <source>
        <dbReference type="ARBA" id="ARBA00023014"/>
    </source>
</evidence>
<reference evidence="9" key="1">
    <citation type="journal article" date="2019" name="Int. J. Syst. Evol. Microbiol.">
        <title>The Global Catalogue of Microorganisms (GCM) 10K type strain sequencing project: providing services to taxonomists for standard genome sequencing and annotation.</title>
        <authorList>
            <consortium name="The Broad Institute Genomics Platform"/>
            <consortium name="The Broad Institute Genome Sequencing Center for Infectious Disease"/>
            <person name="Wu L."/>
            <person name="Ma J."/>
        </authorList>
    </citation>
    <scope>NUCLEOTIDE SEQUENCE [LARGE SCALE GENOMIC DNA]</scope>
    <source>
        <strain evidence="9">JCM 1405</strain>
    </source>
</reference>
<dbReference type="SFLD" id="SFLDG01086">
    <property type="entry name" value="elongater_protein-like"/>
    <property type="match status" value="1"/>
</dbReference>
<dbReference type="Proteomes" id="UP001500339">
    <property type="component" value="Unassembled WGS sequence"/>
</dbReference>
<keyword evidence="2" id="KW-0004">4Fe-4S</keyword>
<evidence type="ECO:0000256" key="3">
    <source>
        <dbReference type="ARBA" id="ARBA00022691"/>
    </source>
</evidence>
<dbReference type="InterPro" id="IPR032432">
    <property type="entry name" value="Radical_SAM_C"/>
</dbReference>
<gene>
    <name evidence="8" type="ORF">GCM10008905_14880</name>
</gene>
<comment type="cofactor">
    <cofactor evidence="1">
        <name>[4Fe-4S] cluster</name>
        <dbReference type="ChEBI" id="CHEBI:49883"/>
    </cofactor>
</comment>
<keyword evidence="4" id="KW-0479">Metal-binding</keyword>
<proteinExistence type="predicted"/>
<evidence type="ECO:0000256" key="2">
    <source>
        <dbReference type="ARBA" id="ARBA00022485"/>
    </source>
</evidence>
<dbReference type="InterPro" id="IPR023404">
    <property type="entry name" value="rSAM_horseshoe"/>
</dbReference>
<accession>A0ABP3U6P9</accession>
<dbReference type="InterPro" id="IPR039661">
    <property type="entry name" value="ELP3"/>
</dbReference>
<dbReference type="SMART" id="SM00729">
    <property type="entry name" value="Elp3"/>
    <property type="match status" value="1"/>
</dbReference>
<comment type="caution">
    <text evidence="8">The sequence shown here is derived from an EMBL/GenBank/DDBJ whole genome shotgun (WGS) entry which is preliminary data.</text>
</comment>
<evidence type="ECO:0000259" key="7">
    <source>
        <dbReference type="PROSITE" id="PS51918"/>
    </source>
</evidence>
<evidence type="ECO:0000256" key="1">
    <source>
        <dbReference type="ARBA" id="ARBA00001966"/>
    </source>
</evidence>
<evidence type="ECO:0000313" key="8">
    <source>
        <dbReference type="EMBL" id="GAA0722893.1"/>
    </source>
</evidence>
<dbReference type="PROSITE" id="PS51918">
    <property type="entry name" value="RADICAL_SAM"/>
    <property type="match status" value="1"/>
</dbReference>
<evidence type="ECO:0000256" key="5">
    <source>
        <dbReference type="ARBA" id="ARBA00023004"/>
    </source>
</evidence>
<dbReference type="SFLD" id="SFLDS00029">
    <property type="entry name" value="Radical_SAM"/>
    <property type="match status" value="1"/>
</dbReference>
<keyword evidence="5" id="KW-0408">Iron</keyword>
<keyword evidence="3" id="KW-0949">S-adenosyl-L-methionine</keyword>
<evidence type="ECO:0000256" key="4">
    <source>
        <dbReference type="ARBA" id="ARBA00022723"/>
    </source>
</evidence>
<dbReference type="InterPro" id="IPR006638">
    <property type="entry name" value="Elp3/MiaA/NifB-like_rSAM"/>
</dbReference>
<dbReference type="InterPro" id="IPR007197">
    <property type="entry name" value="rSAM"/>
</dbReference>
<dbReference type="CDD" id="cd01335">
    <property type="entry name" value="Radical_SAM"/>
    <property type="match status" value="1"/>
</dbReference>
<feature type="domain" description="Radical SAM core" evidence="7">
    <location>
        <begin position="1"/>
        <end position="231"/>
    </location>
</feature>
<evidence type="ECO:0000313" key="9">
    <source>
        <dbReference type="Proteomes" id="UP001500339"/>
    </source>
</evidence>
<dbReference type="EMBL" id="BAAACF010000001">
    <property type="protein sequence ID" value="GAA0722893.1"/>
    <property type="molecule type" value="Genomic_DNA"/>
</dbReference>